<evidence type="ECO:0008006" key="4">
    <source>
        <dbReference type="Google" id="ProtNLM"/>
    </source>
</evidence>
<keyword evidence="3" id="KW-1185">Reference proteome</keyword>
<evidence type="ECO:0000313" key="3">
    <source>
        <dbReference type="Proteomes" id="UP001397290"/>
    </source>
</evidence>
<feature type="signal peptide" evidence="1">
    <location>
        <begin position="1"/>
        <end position="18"/>
    </location>
</feature>
<evidence type="ECO:0000256" key="1">
    <source>
        <dbReference type="SAM" id="SignalP"/>
    </source>
</evidence>
<sequence>MYRQLCLALATLLPQVLGQRNFGPVSCSAEGVFFDANGDCCDPSNVRKQLLKGLVNEEYDLLCAESLTIPGLPEATSEDIDSLGKCGFSFDELSSACTIISKP</sequence>
<comment type="caution">
    <text evidence="2">The sequence shown here is derived from an EMBL/GenBank/DDBJ whole genome shotgun (WGS) entry which is preliminary data.</text>
</comment>
<evidence type="ECO:0000313" key="2">
    <source>
        <dbReference type="EMBL" id="KAK8145827.1"/>
    </source>
</evidence>
<proteinExistence type="predicted"/>
<accession>A0AAW0RUF7</accession>
<organism evidence="2 3">
    <name type="scientific">Beauveria asiatica</name>
    <dbReference type="NCBI Taxonomy" id="1069075"/>
    <lineage>
        <taxon>Eukaryota</taxon>
        <taxon>Fungi</taxon>
        <taxon>Dikarya</taxon>
        <taxon>Ascomycota</taxon>
        <taxon>Pezizomycotina</taxon>
        <taxon>Sordariomycetes</taxon>
        <taxon>Hypocreomycetidae</taxon>
        <taxon>Hypocreales</taxon>
        <taxon>Cordycipitaceae</taxon>
        <taxon>Beauveria</taxon>
    </lineage>
</organism>
<reference evidence="2 3" key="1">
    <citation type="submission" date="2020-02" db="EMBL/GenBank/DDBJ databases">
        <title>Comparative genomics of the hypocrealean fungal genus Beauvera.</title>
        <authorList>
            <person name="Showalter D.N."/>
            <person name="Bushley K.E."/>
            <person name="Rehner S.A."/>
        </authorList>
    </citation>
    <scope>NUCLEOTIDE SEQUENCE [LARGE SCALE GENOMIC DNA]</scope>
    <source>
        <strain evidence="2 3">ARSEF4384</strain>
    </source>
</reference>
<keyword evidence="1" id="KW-0732">Signal</keyword>
<gene>
    <name evidence="2" type="ORF">G3M48_003947</name>
</gene>
<dbReference type="AlphaFoldDB" id="A0AAW0RUF7"/>
<name>A0AAW0RUF7_9HYPO</name>
<dbReference type="EMBL" id="JAAHCF010000257">
    <property type="protein sequence ID" value="KAK8145827.1"/>
    <property type="molecule type" value="Genomic_DNA"/>
</dbReference>
<feature type="chain" id="PRO_5043541872" description="Hydrophobin" evidence="1">
    <location>
        <begin position="19"/>
        <end position="103"/>
    </location>
</feature>
<protein>
    <recommendedName>
        <fullName evidence="4">Hydrophobin</fullName>
    </recommendedName>
</protein>
<dbReference type="Proteomes" id="UP001397290">
    <property type="component" value="Unassembled WGS sequence"/>
</dbReference>